<accession>A0A437QDX4</accession>
<proteinExistence type="predicted"/>
<sequence length="141" mass="15353">MRHALINGGVVVSVQRCPPDYLAHAQELYEAVVPLGSSLAGPNWTYDSVSGEFAPPPEDMSALSVPETVTRFQAKALLHLSGHLPAVEAYMESQDTPFLTKLAWQEASFHRNSTMIIEIGSQLGLTPQEIDEMFIQASAIS</sequence>
<protein>
    <submittedName>
        <fullName evidence="1">Uncharacterized protein</fullName>
    </submittedName>
</protein>
<name>A0A437QDX4_9GAMM</name>
<comment type="caution">
    <text evidence="1">The sequence shown here is derived from an EMBL/GenBank/DDBJ whole genome shotgun (WGS) entry which is preliminary data.</text>
</comment>
<reference evidence="1 2" key="1">
    <citation type="submission" date="2019-01" db="EMBL/GenBank/DDBJ databases">
        <authorList>
            <person name="Chen W.-M."/>
        </authorList>
    </citation>
    <scope>NUCLEOTIDE SEQUENCE [LARGE SCALE GENOMIC DNA]</scope>
    <source>
        <strain evidence="1 2">HPM-16</strain>
    </source>
</reference>
<keyword evidence="2" id="KW-1185">Reference proteome</keyword>
<gene>
    <name evidence="1" type="ORF">EOE65_03435</name>
</gene>
<dbReference type="Proteomes" id="UP000282818">
    <property type="component" value="Unassembled WGS sequence"/>
</dbReference>
<evidence type="ECO:0000313" key="2">
    <source>
        <dbReference type="Proteomes" id="UP000282818"/>
    </source>
</evidence>
<organism evidence="1 2">
    <name type="scientific">Neptunomonas marina</name>
    <dbReference type="NCBI Taxonomy" id="1815562"/>
    <lineage>
        <taxon>Bacteria</taxon>
        <taxon>Pseudomonadati</taxon>
        <taxon>Pseudomonadota</taxon>
        <taxon>Gammaproteobacteria</taxon>
        <taxon>Oceanospirillales</taxon>
        <taxon>Oceanospirillaceae</taxon>
        <taxon>Neptunomonas</taxon>
    </lineage>
</organism>
<dbReference type="EMBL" id="SACQ01000001">
    <property type="protein sequence ID" value="RVU32721.1"/>
    <property type="molecule type" value="Genomic_DNA"/>
</dbReference>
<dbReference type="AlphaFoldDB" id="A0A437QDX4"/>
<evidence type="ECO:0000313" key="1">
    <source>
        <dbReference type="EMBL" id="RVU32721.1"/>
    </source>
</evidence>
<dbReference type="RefSeq" id="WP_127692889.1">
    <property type="nucleotide sequence ID" value="NZ_SACQ01000001.1"/>
</dbReference>